<organism evidence="3 4">
    <name type="scientific">Knipowitschia caucasica</name>
    <name type="common">Caucasian dwarf goby</name>
    <name type="synonym">Pomatoschistus caucasicus</name>
    <dbReference type="NCBI Taxonomy" id="637954"/>
    <lineage>
        <taxon>Eukaryota</taxon>
        <taxon>Metazoa</taxon>
        <taxon>Chordata</taxon>
        <taxon>Craniata</taxon>
        <taxon>Vertebrata</taxon>
        <taxon>Euteleostomi</taxon>
        <taxon>Actinopterygii</taxon>
        <taxon>Neopterygii</taxon>
        <taxon>Teleostei</taxon>
        <taxon>Neoteleostei</taxon>
        <taxon>Acanthomorphata</taxon>
        <taxon>Gobiaria</taxon>
        <taxon>Gobiiformes</taxon>
        <taxon>Gobioidei</taxon>
        <taxon>Gobiidae</taxon>
        <taxon>Gobiinae</taxon>
        <taxon>Knipowitschia</taxon>
    </lineage>
</organism>
<feature type="region of interest" description="Disordered" evidence="1">
    <location>
        <begin position="163"/>
        <end position="189"/>
    </location>
</feature>
<sequence length="212" mass="24224">MRRRQRAAYAALENPIELENDLDPVEEKLRTQMEQEKRTYKSTIDHLKTLRTEIEHLQLLLERTNVKIQRDFQKWWSEEASRAQESEAMDKNEAALLTRHTSPRSSTSSESEAALNTQDYHARPAPDFHPANRSEDFRSQTPQRGPPAVPVWVGLTQATISDKTDSSHLRDLSATSFASSSIPLTGDKKADADIMAFVKAREKLLQKTRQPQ</sequence>
<dbReference type="AlphaFoldDB" id="A0AAV2JH52"/>
<feature type="compositionally biased region" description="Polar residues" evidence="1">
    <location>
        <begin position="173"/>
        <end position="183"/>
    </location>
</feature>
<dbReference type="InterPro" id="IPR056524">
    <property type="entry name" value="KIF6/9_C"/>
</dbReference>
<evidence type="ECO:0000256" key="1">
    <source>
        <dbReference type="SAM" id="MobiDB-lite"/>
    </source>
</evidence>
<keyword evidence="4" id="KW-1185">Reference proteome</keyword>
<feature type="region of interest" description="Disordered" evidence="1">
    <location>
        <begin position="121"/>
        <end position="149"/>
    </location>
</feature>
<dbReference type="Proteomes" id="UP001497482">
    <property type="component" value="Chromosome 12"/>
</dbReference>
<name>A0AAV2JH52_KNICA</name>
<gene>
    <name evidence="3" type="ORF">KC01_LOCUS6337</name>
</gene>
<accession>A0AAV2JH52</accession>
<protein>
    <recommendedName>
        <fullName evidence="2">Kinesin-like protein KIF6/9 C-terminal domain-containing protein</fullName>
    </recommendedName>
</protein>
<dbReference type="Pfam" id="PF23735">
    <property type="entry name" value="KIF9"/>
    <property type="match status" value="1"/>
</dbReference>
<evidence type="ECO:0000313" key="3">
    <source>
        <dbReference type="EMBL" id="CAL1574629.1"/>
    </source>
</evidence>
<feature type="compositionally biased region" description="Basic and acidic residues" evidence="1">
    <location>
        <begin position="121"/>
        <end position="138"/>
    </location>
</feature>
<proteinExistence type="predicted"/>
<reference evidence="3 4" key="1">
    <citation type="submission" date="2024-04" db="EMBL/GenBank/DDBJ databases">
        <authorList>
            <person name="Waldvogel A.-M."/>
            <person name="Schoenle A."/>
        </authorList>
    </citation>
    <scope>NUCLEOTIDE SEQUENCE [LARGE SCALE GENOMIC DNA]</scope>
</reference>
<dbReference type="EMBL" id="OZ035834">
    <property type="protein sequence ID" value="CAL1574629.1"/>
    <property type="molecule type" value="Genomic_DNA"/>
</dbReference>
<evidence type="ECO:0000259" key="2">
    <source>
        <dbReference type="Pfam" id="PF23735"/>
    </source>
</evidence>
<feature type="domain" description="Kinesin-like protein KIF6/9 C-terminal" evidence="2">
    <location>
        <begin position="2"/>
        <end position="85"/>
    </location>
</feature>
<evidence type="ECO:0000313" key="4">
    <source>
        <dbReference type="Proteomes" id="UP001497482"/>
    </source>
</evidence>